<feature type="transmembrane region" description="Helical" evidence="2">
    <location>
        <begin position="60"/>
        <end position="79"/>
    </location>
</feature>
<dbReference type="RefSeq" id="WP_183168280.1">
    <property type="nucleotide sequence ID" value="NZ_JACHXI010000051.1"/>
</dbReference>
<evidence type="ECO:0000256" key="2">
    <source>
        <dbReference type="SAM" id="Phobius"/>
    </source>
</evidence>
<feature type="compositionally biased region" description="Polar residues" evidence="1">
    <location>
        <begin position="1"/>
        <end position="14"/>
    </location>
</feature>
<evidence type="ECO:0000256" key="1">
    <source>
        <dbReference type="SAM" id="MobiDB-lite"/>
    </source>
</evidence>
<keyword evidence="2" id="KW-0812">Transmembrane</keyword>
<gene>
    <name evidence="3" type="ORF">FHR87_003912</name>
</gene>
<dbReference type="EMBL" id="JACHXI010000051">
    <property type="protein sequence ID" value="MBB3105469.1"/>
    <property type="molecule type" value="Genomic_DNA"/>
</dbReference>
<keyword evidence="2" id="KW-1133">Transmembrane helix</keyword>
<reference evidence="3 4" key="1">
    <citation type="submission" date="2020-08" db="EMBL/GenBank/DDBJ databases">
        <title>Genomic Encyclopedia of Type Strains, Phase III (KMG-III): the genomes of soil and plant-associated and newly described type strains.</title>
        <authorList>
            <person name="Whitman W."/>
        </authorList>
    </citation>
    <scope>NUCLEOTIDE SEQUENCE [LARGE SCALE GENOMIC DNA]</scope>
    <source>
        <strain evidence="3 4">CECT 4462</strain>
    </source>
</reference>
<protein>
    <submittedName>
        <fullName evidence="3">Uncharacterized protein involved in copper resistance</fullName>
    </submittedName>
</protein>
<evidence type="ECO:0000313" key="3">
    <source>
        <dbReference type="EMBL" id="MBB3105469.1"/>
    </source>
</evidence>
<dbReference type="AlphaFoldDB" id="A0A839T8M7"/>
<accession>A0A839T8M7</accession>
<evidence type="ECO:0000313" key="4">
    <source>
        <dbReference type="Proteomes" id="UP000549250"/>
    </source>
</evidence>
<comment type="caution">
    <text evidence="3">The sequence shown here is derived from an EMBL/GenBank/DDBJ whole genome shotgun (WGS) entry which is preliminary data.</text>
</comment>
<name>A0A839T8M7_AZOMA</name>
<organism evidence="3 4">
    <name type="scientific">Azomonas macrocytogenes</name>
    <name type="common">Azotobacter macrocytogenes</name>
    <dbReference type="NCBI Taxonomy" id="69962"/>
    <lineage>
        <taxon>Bacteria</taxon>
        <taxon>Pseudomonadati</taxon>
        <taxon>Pseudomonadota</taxon>
        <taxon>Gammaproteobacteria</taxon>
        <taxon>Pseudomonadales</taxon>
        <taxon>Pseudomonadaceae</taxon>
        <taxon>Azomonas</taxon>
    </lineage>
</organism>
<feature type="region of interest" description="Disordered" evidence="1">
    <location>
        <begin position="1"/>
        <end position="23"/>
    </location>
</feature>
<proteinExistence type="predicted"/>
<keyword evidence="2" id="KW-0472">Membrane</keyword>
<sequence>MKTRTVTQAVSAQSRKPRSADSHAGATLRLRGEMEHFSHEAAVKRYMTAGARKEQQETDAVFYIVVALLLILFGIALAIL</sequence>
<keyword evidence="4" id="KW-1185">Reference proteome</keyword>
<dbReference type="Proteomes" id="UP000549250">
    <property type="component" value="Unassembled WGS sequence"/>
</dbReference>